<reference evidence="3" key="2">
    <citation type="submission" date="2023-02" db="EMBL/GenBank/DDBJ databases">
        <authorList>
            <consortium name="DOE Joint Genome Institute"/>
            <person name="Mondo S.J."/>
            <person name="Chang Y."/>
            <person name="Wang Y."/>
            <person name="Ahrendt S."/>
            <person name="Andreopoulos W."/>
            <person name="Barry K."/>
            <person name="Beard J."/>
            <person name="Benny G.L."/>
            <person name="Blankenship S."/>
            <person name="Bonito G."/>
            <person name="Cuomo C."/>
            <person name="Desiro A."/>
            <person name="Gervers K.A."/>
            <person name="Hundley H."/>
            <person name="Kuo A."/>
            <person name="LaButti K."/>
            <person name="Lang B.F."/>
            <person name="Lipzen A."/>
            <person name="O'Donnell K."/>
            <person name="Pangilinan J."/>
            <person name="Reynolds N."/>
            <person name="Sandor L."/>
            <person name="Smith M.W."/>
            <person name="Tsang A."/>
            <person name="Grigoriev I.V."/>
            <person name="Stajich J.E."/>
            <person name="Spatafora J.W."/>
        </authorList>
    </citation>
    <scope>NUCLEOTIDE SEQUENCE</scope>
    <source>
        <strain evidence="3">RSA 2281</strain>
    </source>
</reference>
<keyword evidence="2" id="KW-0812">Transmembrane</keyword>
<proteinExistence type="predicted"/>
<evidence type="ECO:0000256" key="1">
    <source>
        <dbReference type="SAM" id="MobiDB-lite"/>
    </source>
</evidence>
<name>A0AAD5KBH5_9FUNG</name>
<gene>
    <name evidence="3" type="ORF">BDA99DRAFT_536385</name>
</gene>
<dbReference type="EMBL" id="JAIXMP010000011">
    <property type="protein sequence ID" value="KAI9264889.1"/>
    <property type="molecule type" value="Genomic_DNA"/>
</dbReference>
<feature type="compositionally biased region" description="Polar residues" evidence="1">
    <location>
        <begin position="63"/>
        <end position="73"/>
    </location>
</feature>
<reference evidence="3" key="1">
    <citation type="journal article" date="2022" name="IScience">
        <title>Evolution of zygomycete secretomes and the origins of terrestrial fungal ecologies.</title>
        <authorList>
            <person name="Chang Y."/>
            <person name="Wang Y."/>
            <person name="Mondo S."/>
            <person name="Ahrendt S."/>
            <person name="Andreopoulos W."/>
            <person name="Barry K."/>
            <person name="Beard J."/>
            <person name="Benny G.L."/>
            <person name="Blankenship S."/>
            <person name="Bonito G."/>
            <person name="Cuomo C."/>
            <person name="Desiro A."/>
            <person name="Gervers K.A."/>
            <person name="Hundley H."/>
            <person name="Kuo A."/>
            <person name="LaButti K."/>
            <person name="Lang B.F."/>
            <person name="Lipzen A."/>
            <person name="O'Donnell K."/>
            <person name="Pangilinan J."/>
            <person name="Reynolds N."/>
            <person name="Sandor L."/>
            <person name="Smith M.E."/>
            <person name="Tsang A."/>
            <person name="Grigoriev I.V."/>
            <person name="Stajich J.E."/>
            <person name="Spatafora J.W."/>
        </authorList>
    </citation>
    <scope>NUCLEOTIDE SEQUENCE</scope>
    <source>
        <strain evidence="3">RSA 2281</strain>
    </source>
</reference>
<feature type="transmembrane region" description="Helical" evidence="2">
    <location>
        <begin position="528"/>
        <end position="547"/>
    </location>
</feature>
<comment type="caution">
    <text evidence="3">The sequence shown here is derived from an EMBL/GenBank/DDBJ whole genome shotgun (WGS) entry which is preliminary data.</text>
</comment>
<keyword evidence="2" id="KW-0472">Membrane</keyword>
<keyword evidence="4" id="KW-1185">Reference proteome</keyword>
<evidence type="ECO:0000313" key="4">
    <source>
        <dbReference type="Proteomes" id="UP001209540"/>
    </source>
</evidence>
<sequence length="620" mass="71751">MTSNQNNSLEVDGVACFCTRCSVTGAFGYQIVTERKLEYHRTSDCNDVLNNIFHSVPVPPSPLQESAAPNNEQMGIDDPNSPTRNAHVPHRRTSFSSEDDIFSNYSDVENEELVTMIVLLMLMILNLMLVIKVIQYMNLMLILTEIDTYLNRTLPISNYGHPVIILIIVFIVLFQLHFMSEHLTWCLIEFCATILRDIQPSLDIPRSLATLLTATDFNLLADNIRKYVSCSQCHCLYMVSDPDCPRACINDDIRFGGATCDNKLFRIIGNQLKPIKEFSYQALGASIRRLFLRPGFEQEIEQWRGQQRRMKADERKSWIIVYSPIVMDHDDIPQIYFFLDRIQPTIPQTFNAVHHQFGVHTFYGLSTDYRNTHLVTSSEPLPFDAYPLDCNEEVYMLEQLYNCLLQFYCGVYPDSNFVHYTQAGGGWPFVNNQYSKMNSITLMGQEFSSTEYRSRRGRHVQVLFEVDDRSTPLAWAAEIQYFFRHYQVVNGSIKEHVFAFVRWHCVHSENDGRQFVDPFIETWSSRSMLLVLIASCLFIACMIILQSSNMAIHKMIDHFVNIEMAMLVAKMVNGSFFVYRKWVVLRVPKMGIAIEDVTLIRTRAERYKLVVVLWIMVITD</sequence>
<organism evidence="3 4">
    <name type="scientific">Phascolomyces articulosus</name>
    <dbReference type="NCBI Taxonomy" id="60185"/>
    <lineage>
        <taxon>Eukaryota</taxon>
        <taxon>Fungi</taxon>
        <taxon>Fungi incertae sedis</taxon>
        <taxon>Mucoromycota</taxon>
        <taxon>Mucoromycotina</taxon>
        <taxon>Mucoromycetes</taxon>
        <taxon>Mucorales</taxon>
        <taxon>Lichtheimiaceae</taxon>
        <taxon>Phascolomyces</taxon>
    </lineage>
</organism>
<feature type="transmembrane region" description="Helical" evidence="2">
    <location>
        <begin position="113"/>
        <end position="139"/>
    </location>
</feature>
<dbReference type="AlphaFoldDB" id="A0AAD5KBH5"/>
<dbReference type="Proteomes" id="UP001209540">
    <property type="component" value="Unassembled WGS sequence"/>
</dbReference>
<evidence type="ECO:0000256" key="2">
    <source>
        <dbReference type="SAM" id="Phobius"/>
    </source>
</evidence>
<evidence type="ECO:0000313" key="3">
    <source>
        <dbReference type="EMBL" id="KAI9264889.1"/>
    </source>
</evidence>
<accession>A0AAD5KBH5</accession>
<protein>
    <submittedName>
        <fullName evidence="3">Uncharacterized protein</fullName>
    </submittedName>
</protein>
<keyword evidence="2" id="KW-1133">Transmembrane helix</keyword>
<feature type="transmembrane region" description="Helical" evidence="2">
    <location>
        <begin position="159"/>
        <end position="178"/>
    </location>
</feature>
<feature type="region of interest" description="Disordered" evidence="1">
    <location>
        <begin position="60"/>
        <end position="92"/>
    </location>
</feature>